<evidence type="ECO:0000313" key="2">
    <source>
        <dbReference type="Proteomes" id="UP001293254"/>
    </source>
</evidence>
<organism evidence="1 2">
    <name type="scientific">Sesamum alatum</name>
    <dbReference type="NCBI Taxonomy" id="300844"/>
    <lineage>
        <taxon>Eukaryota</taxon>
        <taxon>Viridiplantae</taxon>
        <taxon>Streptophyta</taxon>
        <taxon>Embryophyta</taxon>
        <taxon>Tracheophyta</taxon>
        <taxon>Spermatophyta</taxon>
        <taxon>Magnoliopsida</taxon>
        <taxon>eudicotyledons</taxon>
        <taxon>Gunneridae</taxon>
        <taxon>Pentapetalae</taxon>
        <taxon>asterids</taxon>
        <taxon>lamiids</taxon>
        <taxon>Lamiales</taxon>
        <taxon>Pedaliaceae</taxon>
        <taxon>Sesamum</taxon>
    </lineage>
</organism>
<dbReference type="AlphaFoldDB" id="A0AAE1XT54"/>
<dbReference type="PANTHER" id="PTHR34222:SF28">
    <property type="entry name" value="CCHC-TYPE DOMAIN-CONTAINING PROTEIN"/>
    <property type="match status" value="1"/>
</dbReference>
<reference evidence="1" key="2">
    <citation type="journal article" date="2024" name="Plant">
        <title>Genomic evolution and insights into agronomic trait innovations of Sesamum species.</title>
        <authorList>
            <person name="Miao H."/>
            <person name="Wang L."/>
            <person name="Qu L."/>
            <person name="Liu H."/>
            <person name="Sun Y."/>
            <person name="Le M."/>
            <person name="Wang Q."/>
            <person name="Wei S."/>
            <person name="Zheng Y."/>
            <person name="Lin W."/>
            <person name="Duan Y."/>
            <person name="Cao H."/>
            <person name="Xiong S."/>
            <person name="Wang X."/>
            <person name="Wei L."/>
            <person name="Li C."/>
            <person name="Ma Q."/>
            <person name="Ju M."/>
            <person name="Zhao R."/>
            <person name="Li G."/>
            <person name="Mu C."/>
            <person name="Tian Q."/>
            <person name="Mei H."/>
            <person name="Zhang T."/>
            <person name="Gao T."/>
            <person name="Zhang H."/>
        </authorList>
    </citation>
    <scope>NUCLEOTIDE SEQUENCE</scope>
    <source>
        <strain evidence="1">3651</strain>
    </source>
</reference>
<evidence type="ECO:0000313" key="1">
    <source>
        <dbReference type="EMBL" id="KAK4417121.1"/>
    </source>
</evidence>
<accession>A0AAE1XT54</accession>
<dbReference type="EMBL" id="JACGWO010000010">
    <property type="protein sequence ID" value="KAK4417121.1"/>
    <property type="molecule type" value="Genomic_DNA"/>
</dbReference>
<reference evidence="1" key="1">
    <citation type="submission" date="2020-06" db="EMBL/GenBank/DDBJ databases">
        <authorList>
            <person name="Li T."/>
            <person name="Hu X."/>
            <person name="Zhang T."/>
            <person name="Song X."/>
            <person name="Zhang H."/>
            <person name="Dai N."/>
            <person name="Sheng W."/>
            <person name="Hou X."/>
            <person name="Wei L."/>
        </authorList>
    </citation>
    <scope>NUCLEOTIDE SEQUENCE</scope>
    <source>
        <strain evidence="1">3651</strain>
        <tissue evidence="1">Leaf</tissue>
    </source>
</reference>
<dbReference type="PANTHER" id="PTHR34222">
    <property type="entry name" value="GAG_PRE-INTEGRS DOMAIN-CONTAINING PROTEIN"/>
    <property type="match status" value="1"/>
</dbReference>
<sequence length="137" mass="15211">MGLDDDVYGTIRSNIISQKPLPLLNHTYALIIQEERHRALTRTRDVRTEAVNFAIQGPKSAPSGTTNVVCKSCGKLAMRSNHASKLLGILNGGLLEVGKDQDMVVIPTQWDVANEQMSLLIRPEQLIYLLQPGLQQY</sequence>
<keyword evidence="2" id="KW-1185">Reference proteome</keyword>
<name>A0AAE1XT54_9LAMI</name>
<protein>
    <submittedName>
        <fullName evidence="1">Uncharacterized protein</fullName>
    </submittedName>
</protein>
<dbReference type="Proteomes" id="UP001293254">
    <property type="component" value="Unassembled WGS sequence"/>
</dbReference>
<gene>
    <name evidence="1" type="ORF">Salat_2537600</name>
</gene>
<proteinExistence type="predicted"/>
<comment type="caution">
    <text evidence="1">The sequence shown here is derived from an EMBL/GenBank/DDBJ whole genome shotgun (WGS) entry which is preliminary data.</text>
</comment>